<dbReference type="InterPro" id="IPR050213">
    <property type="entry name" value="GST_superfamily"/>
</dbReference>
<evidence type="ECO:0000259" key="1">
    <source>
        <dbReference type="PROSITE" id="PS50404"/>
    </source>
</evidence>
<dbReference type="GO" id="GO:0006749">
    <property type="term" value="P:glutathione metabolic process"/>
    <property type="evidence" value="ECO:0007669"/>
    <property type="project" value="TreeGrafter"/>
</dbReference>
<dbReference type="PROSITE" id="PS50404">
    <property type="entry name" value="GST_NTER"/>
    <property type="match status" value="1"/>
</dbReference>
<dbReference type="InterPro" id="IPR036282">
    <property type="entry name" value="Glutathione-S-Trfase_C_sf"/>
</dbReference>
<dbReference type="InterPro" id="IPR036249">
    <property type="entry name" value="Thioredoxin-like_sf"/>
</dbReference>
<dbReference type="AlphaFoldDB" id="A0A7J6Q9S2"/>
<dbReference type="SUPFAM" id="SSF52833">
    <property type="entry name" value="Thioredoxin-like"/>
    <property type="match status" value="1"/>
</dbReference>
<dbReference type="GO" id="GO:0004364">
    <property type="term" value="F:glutathione transferase activity"/>
    <property type="evidence" value="ECO:0007669"/>
    <property type="project" value="TreeGrafter"/>
</dbReference>
<proteinExistence type="predicted"/>
<dbReference type="Proteomes" id="UP000574390">
    <property type="component" value="Unassembled WGS sequence"/>
</dbReference>
<reference evidence="2 3" key="1">
    <citation type="submission" date="2020-04" db="EMBL/GenBank/DDBJ databases">
        <title>Perkinsus olseni comparative genomics.</title>
        <authorList>
            <person name="Bogema D.R."/>
        </authorList>
    </citation>
    <scope>NUCLEOTIDE SEQUENCE [LARGE SCALE GENOMIC DNA]</scope>
    <source>
        <strain evidence="2">ATCC PRA-205</strain>
    </source>
</reference>
<evidence type="ECO:0000313" key="2">
    <source>
        <dbReference type="EMBL" id="KAF4705324.1"/>
    </source>
</evidence>
<sequence>MSSLLKLHYFDLAARAEPIRLSFAIQGIPFIDHRISRDEWAKNLKPNHVFPLDQLPVLEFPDGKMAVQSYAILRYVASVSVPFVISLRLLEWGLGCVESFHSFQLRPSYGLYPDDPLERLRVDQLMETFADIREKTRVVNVMQDSPAKEAAREVRRFLLLISCGSGRL</sequence>
<accession>A0A7J6Q9S2</accession>
<dbReference type="InterPro" id="IPR004045">
    <property type="entry name" value="Glutathione_S-Trfase_N"/>
</dbReference>
<dbReference type="SUPFAM" id="SSF47616">
    <property type="entry name" value="GST C-terminal domain-like"/>
    <property type="match status" value="1"/>
</dbReference>
<dbReference type="Gene3D" id="1.20.1050.130">
    <property type="match status" value="1"/>
</dbReference>
<dbReference type="Pfam" id="PF13409">
    <property type="entry name" value="GST_N_2"/>
    <property type="match status" value="1"/>
</dbReference>
<name>A0A7J6Q9S2_PEROL</name>
<comment type="caution">
    <text evidence="2">The sequence shown here is derived from an EMBL/GenBank/DDBJ whole genome shotgun (WGS) entry which is preliminary data.</text>
</comment>
<feature type="domain" description="GST N-terminal" evidence="1">
    <location>
        <begin position="3"/>
        <end position="84"/>
    </location>
</feature>
<dbReference type="EMBL" id="JABANM010030986">
    <property type="protein sequence ID" value="KAF4705324.1"/>
    <property type="molecule type" value="Genomic_DNA"/>
</dbReference>
<keyword evidence="2" id="KW-0808">Transferase</keyword>
<protein>
    <submittedName>
        <fullName evidence="2">Glutathione Stransferase</fullName>
    </submittedName>
</protein>
<organism evidence="2 3">
    <name type="scientific">Perkinsus olseni</name>
    <name type="common">Perkinsus atlanticus</name>
    <dbReference type="NCBI Taxonomy" id="32597"/>
    <lineage>
        <taxon>Eukaryota</taxon>
        <taxon>Sar</taxon>
        <taxon>Alveolata</taxon>
        <taxon>Perkinsozoa</taxon>
        <taxon>Perkinsea</taxon>
        <taxon>Perkinsida</taxon>
        <taxon>Perkinsidae</taxon>
        <taxon>Perkinsus</taxon>
    </lineage>
</organism>
<gene>
    <name evidence="2" type="primary">GSTS2_3</name>
    <name evidence="2" type="ORF">FOZ62_008621</name>
</gene>
<evidence type="ECO:0000313" key="3">
    <source>
        <dbReference type="Proteomes" id="UP000574390"/>
    </source>
</evidence>
<dbReference type="PANTHER" id="PTHR11571">
    <property type="entry name" value="GLUTATHIONE S-TRANSFERASE"/>
    <property type="match status" value="1"/>
</dbReference>
<dbReference type="CDD" id="cd03039">
    <property type="entry name" value="GST_N_Sigma_like"/>
    <property type="match status" value="1"/>
</dbReference>